<evidence type="ECO:0000313" key="2">
    <source>
        <dbReference type="Proteomes" id="UP001564626"/>
    </source>
</evidence>
<comment type="caution">
    <text evidence="1">The sequence shown here is derived from an EMBL/GenBank/DDBJ whole genome shotgun (WGS) entry which is preliminary data.</text>
</comment>
<keyword evidence="2" id="KW-1185">Reference proteome</keyword>
<protein>
    <submittedName>
        <fullName evidence="1">Uncharacterized protein</fullName>
    </submittedName>
</protein>
<dbReference type="Proteomes" id="UP001564626">
    <property type="component" value="Unassembled WGS sequence"/>
</dbReference>
<evidence type="ECO:0000313" key="1">
    <source>
        <dbReference type="EMBL" id="MEY8043437.1"/>
    </source>
</evidence>
<organism evidence="1 2">
    <name type="scientific">Saccharopolyspora cebuensis</name>
    <dbReference type="NCBI Taxonomy" id="418759"/>
    <lineage>
        <taxon>Bacteria</taxon>
        <taxon>Bacillati</taxon>
        <taxon>Actinomycetota</taxon>
        <taxon>Actinomycetes</taxon>
        <taxon>Pseudonocardiales</taxon>
        <taxon>Pseudonocardiaceae</taxon>
        <taxon>Saccharopolyspora</taxon>
    </lineage>
</organism>
<reference evidence="1 2" key="1">
    <citation type="submission" date="2024-08" db="EMBL/GenBank/DDBJ databases">
        <title>Genome mining of Saccharopolyspora cebuensis PGLac3 from Nigerian medicinal plant.</title>
        <authorList>
            <person name="Ezeobiora C.E."/>
            <person name="Igbokwe N.H."/>
            <person name="Amin D.H."/>
            <person name="Mendie U.E."/>
        </authorList>
    </citation>
    <scope>NUCLEOTIDE SEQUENCE [LARGE SCALE GENOMIC DNA]</scope>
    <source>
        <strain evidence="1 2">PGLac3</strain>
    </source>
</reference>
<dbReference type="RefSeq" id="WP_345358980.1">
    <property type="nucleotide sequence ID" value="NZ_BAABII010000004.1"/>
</dbReference>
<gene>
    <name evidence="1" type="ORF">AB8O55_28855</name>
</gene>
<dbReference type="EMBL" id="JBGEHV010000095">
    <property type="protein sequence ID" value="MEY8043437.1"/>
    <property type="molecule type" value="Genomic_DNA"/>
</dbReference>
<accession>A0ABV4CT89</accession>
<sequence length="67" mass="7599">MIWCVLTIAVLAALGAAPALRRRVLRERAVARVRAELARRPPRAGNRTEVLWPTLNRCPSRERSPTR</sequence>
<name>A0ABV4CT89_9PSEU</name>
<proteinExistence type="predicted"/>